<keyword evidence="2" id="KW-1185">Reference proteome</keyword>
<evidence type="ECO:0000313" key="2">
    <source>
        <dbReference type="Proteomes" id="UP000600247"/>
    </source>
</evidence>
<gene>
    <name evidence="1" type="ORF">GCM10010918_22010</name>
</gene>
<dbReference type="RefSeq" id="WP_188889121.1">
    <property type="nucleotide sequence ID" value="NZ_BMHY01000003.1"/>
</dbReference>
<dbReference type="InterPro" id="IPR015943">
    <property type="entry name" value="WD40/YVTN_repeat-like_dom_sf"/>
</dbReference>
<dbReference type="EMBL" id="BMHY01000003">
    <property type="protein sequence ID" value="GGG67047.1"/>
    <property type="molecule type" value="Genomic_DNA"/>
</dbReference>
<dbReference type="Proteomes" id="UP000600247">
    <property type="component" value="Unassembled WGS sequence"/>
</dbReference>
<reference evidence="1 2" key="1">
    <citation type="journal article" date="2014" name="Int. J. Syst. Evol. Microbiol.">
        <title>Complete genome sequence of Corynebacterium casei LMG S-19264T (=DSM 44701T), isolated from a smear-ripened cheese.</title>
        <authorList>
            <consortium name="US DOE Joint Genome Institute (JGI-PGF)"/>
            <person name="Walter F."/>
            <person name="Albersmeier A."/>
            <person name="Kalinowski J."/>
            <person name="Ruckert C."/>
        </authorList>
    </citation>
    <scope>NUCLEOTIDE SEQUENCE [LARGE SCALE GENOMIC DNA]</scope>
    <source>
        <strain evidence="1 2">CGMCC 1.15286</strain>
    </source>
</reference>
<sequence length="387" mass="43568">MNIKHIRIGLCLGILLLILSGCMSRLRSETIIIPDTAEEVPEDRGGEAFEVRTIYRLPSMHEKSGGEFRWSGPESLVRVYWGDKGNQTIERYAPPYEKPQKLLGLDFYTTDLTGMSPDGRYFAGFSYQPDTEDGQYSLSLVSLSDVTVHVVDTVHIVARQGPRALAWSDNSRFLSYFSLSEQGETEINVYDTESQTKKSYTMPDLNKTAYFYSVKLSEDGSSALIVKAEKGKLTSFVLGRWKGSQFVSEYEHTLHDNFQVDWLDKDRIAFVGTDGTLFTYDRRNSGVSVLLDQVGSFELSKDRQYIAYTTEEATIDVAKLQGNNLLNKKSVYRGFVATQMAWSPDNGALFIQGRKPYDGVSAAQPAAPKVELYDNFNNQSIIVAFKR</sequence>
<dbReference type="PROSITE" id="PS51257">
    <property type="entry name" value="PROKAR_LIPOPROTEIN"/>
    <property type="match status" value="1"/>
</dbReference>
<protein>
    <recommendedName>
        <fullName evidence="3">WD40 repeat domain-containing protein</fullName>
    </recommendedName>
</protein>
<dbReference type="SUPFAM" id="SSF82171">
    <property type="entry name" value="DPP6 N-terminal domain-like"/>
    <property type="match status" value="1"/>
</dbReference>
<organism evidence="1 2">
    <name type="scientific">Paenibacillus radicis</name>
    <name type="common">ex Gao et al. 2016</name>
    <dbReference type="NCBI Taxonomy" id="1737354"/>
    <lineage>
        <taxon>Bacteria</taxon>
        <taxon>Bacillati</taxon>
        <taxon>Bacillota</taxon>
        <taxon>Bacilli</taxon>
        <taxon>Bacillales</taxon>
        <taxon>Paenibacillaceae</taxon>
        <taxon>Paenibacillus</taxon>
    </lineage>
</organism>
<proteinExistence type="predicted"/>
<evidence type="ECO:0008006" key="3">
    <source>
        <dbReference type="Google" id="ProtNLM"/>
    </source>
</evidence>
<accession>A0A917H4E1</accession>
<comment type="caution">
    <text evidence="1">The sequence shown here is derived from an EMBL/GenBank/DDBJ whole genome shotgun (WGS) entry which is preliminary data.</text>
</comment>
<dbReference type="Gene3D" id="2.130.10.10">
    <property type="entry name" value="YVTN repeat-like/Quinoprotein amine dehydrogenase"/>
    <property type="match status" value="1"/>
</dbReference>
<evidence type="ECO:0000313" key="1">
    <source>
        <dbReference type="EMBL" id="GGG67047.1"/>
    </source>
</evidence>
<name>A0A917H4E1_9BACL</name>
<dbReference type="AlphaFoldDB" id="A0A917H4E1"/>